<dbReference type="EMBL" id="CP072227">
    <property type="protein sequence ID" value="QUT45282.1"/>
    <property type="molecule type" value="Genomic_DNA"/>
</dbReference>
<dbReference type="AlphaFoldDB" id="A0A975KFI4"/>
<accession>A0A975KFI4</accession>
<protein>
    <submittedName>
        <fullName evidence="1">Uncharacterized protein</fullName>
    </submittedName>
</protein>
<proteinExistence type="predicted"/>
<evidence type="ECO:0000313" key="2">
    <source>
        <dbReference type="Proteomes" id="UP000679226"/>
    </source>
</evidence>
<dbReference type="Proteomes" id="UP000679226">
    <property type="component" value="Chromosome"/>
</dbReference>
<sequence length="64" mass="7333">MNIEIVNNEYNLPPYKHYMPVLKGKNNDNNTLNQNPPQCENVILAHRLATIVSGSIKKLLSMQR</sequence>
<organism evidence="1 2">
    <name type="scientific">Bacteroides eggerthii</name>
    <dbReference type="NCBI Taxonomy" id="28111"/>
    <lineage>
        <taxon>Bacteria</taxon>
        <taxon>Pseudomonadati</taxon>
        <taxon>Bacteroidota</taxon>
        <taxon>Bacteroidia</taxon>
        <taxon>Bacteroidales</taxon>
        <taxon>Bacteroidaceae</taxon>
        <taxon>Bacteroides</taxon>
    </lineage>
</organism>
<reference evidence="1" key="1">
    <citation type="journal article" date="2021" name="PLoS Genet.">
        <title>Mobile Type VI secretion system loci of the gut Bacteroidales display extensive intra-ecosystem transfer, multi-species spread and geographical clustering.</title>
        <authorList>
            <person name="Garcia-Bayona L."/>
            <person name="Coyne M.J."/>
            <person name="Comstock L.E."/>
        </authorList>
    </citation>
    <scope>NUCLEOTIDE SEQUENCE</scope>
    <source>
        <strain evidence="1">CL11T00C20</strain>
    </source>
</reference>
<dbReference type="KEGG" id="beg:INE88_02097"/>
<evidence type="ECO:0000313" key="1">
    <source>
        <dbReference type="EMBL" id="QUT45282.1"/>
    </source>
</evidence>
<gene>
    <name evidence="1" type="ORF">INE88_02097</name>
</gene>
<name>A0A975KFI4_9BACE</name>